<dbReference type="AlphaFoldDB" id="A0AAQ3TD73"/>
<evidence type="ECO:0000313" key="1">
    <source>
        <dbReference type="EMBL" id="WVZ71318.1"/>
    </source>
</evidence>
<accession>A0AAQ3TD73</accession>
<sequence length="166" mass="18152">MSSTSKYYVLRLGPLQRTELFLATNSRCHGLVAASFDVVVGGVPQLGNGLMLPRAAGMGGNTLAVQTAMNQLDSCGKAYSNLSSPMEPLPFSFDRMIQGRVIKDREVPSAQTGGSLCTESMQAYTMELGPEVQKLKEMNQELKRKHELDGLSSALSLRWPARREDK</sequence>
<name>A0AAQ3TD73_PASNO</name>
<reference evidence="1 2" key="1">
    <citation type="submission" date="2024-02" db="EMBL/GenBank/DDBJ databases">
        <title>High-quality chromosome-scale genome assembly of Pensacola bahiagrass (Paspalum notatum Flugge var. saurae).</title>
        <authorList>
            <person name="Vega J.M."/>
            <person name="Podio M."/>
            <person name="Orjuela J."/>
            <person name="Siena L.A."/>
            <person name="Pessino S.C."/>
            <person name="Combes M.C."/>
            <person name="Mariac C."/>
            <person name="Albertini E."/>
            <person name="Pupilli F."/>
            <person name="Ortiz J.P.A."/>
            <person name="Leblanc O."/>
        </authorList>
    </citation>
    <scope>NUCLEOTIDE SEQUENCE [LARGE SCALE GENOMIC DNA]</scope>
    <source>
        <strain evidence="1">R1</strain>
        <tissue evidence="1">Leaf</tissue>
    </source>
</reference>
<gene>
    <name evidence="1" type="ORF">U9M48_019914</name>
</gene>
<keyword evidence="2" id="KW-1185">Reference proteome</keyword>
<organism evidence="1 2">
    <name type="scientific">Paspalum notatum var. saurae</name>
    <dbReference type="NCBI Taxonomy" id="547442"/>
    <lineage>
        <taxon>Eukaryota</taxon>
        <taxon>Viridiplantae</taxon>
        <taxon>Streptophyta</taxon>
        <taxon>Embryophyta</taxon>
        <taxon>Tracheophyta</taxon>
        <taxon>Spermatophyta</taxon>
        <taxon>Magnoliopsida</taxon>
        <taxon>Liliopsida</taxon>
        <taxon>Poales</taxon>
        <taxon>Poaceae</taxon>
        <taxon>PACMAD clade</taxon>
        <taxon>Panicoideae</taxon>
        <taxon>Andropogonodae</taxon>
        <taxon>Paspaleae</taxon>
        <taxon>Paspalinae</taxon>
        <taxon>Paspalum</taxon>
    </lineage>
</organism>
<evidence type="ECO:0000313" key="2">
    <source>
        <dbReference type="Proteomes" id="UP001341281"/>
    </source>
</evidence>
<protein>
    <submittedName>
        <fullName evidence="1">Uncharacterized protein</fullName>
    </submittedName>
</protein>
<dbReference type="EMBL" id="CP144748">
    <property type="protein sequence ID" value="WVZ71318.1"/>
    <property type="molecule type" value="Genomic_DNA"/>
</dbReference>
<proteinExistence type="predicted"/>
<dbReference type="Proteomes" id="UP001341281">
    <property type="component" value="Chromosome 04"/>
</dbReference>